<proteinExistence type="predicted"/>
<evidence type="ECO:0000313" key="2">
    <source>
        <dbReference type="Proteomes" id="UP000034050"/>
    </source>
</evidence>
<name>A0A0G1CLU8_9BACT</name>
<sequence length="123" mass="14338">MKEQKKPDPFFFAELFVPENLFLLEDSALYVFVRGGNIVGFGKGMDHTYLWDRLYERGLIEGPPLDAGKIQYGRFTNPYVWEVRLYGDSWSLKVGGDDRSERSVTKDLMKQILKDSPVRFHEK</sequence>
<accession>A0A0G1CLU8</accession>
<reference evidence="1 2" key="1">
    <citation type="journal article" date="2015" name="Nature">
        <title>rRNA introns, odd ribosomes, and small enigmatic genomes across a large radiation of phyla.</title>
        <authorList>
            <person name="Brown C.T."/>
            <person name="Hug L.A."/>
            <person name="Thomas B.C."/>
            <person name="Sharon I."/>
            <person name="Castelle C.J."/>
            <person name="Singh A."/>
            <person name="Wilkins M.J."/>
            <person name="Williams K.H."/>
            <person name="Banfield J.F."/>
        </authorList>
    </citation>
    <scope>NUCLEOTIDE SEQUENCE [LARGE SCALE GENOMIC DNA]</scope>
</reference>
<gene>
    <name evidence="1" type="ORF">UV61_C0009G0004</name>
</gene>
<dbReference type="EMBL" id="LCFD01000009">
    <property type="protein sequence ID" value="KKS86477.1"/>
    <property type="molecule type" value="Genomic_DNA"/>
</dbReference>
<organism evidence="1 2">
    <name type="scientific">Candidatus Gottesmanbacteria bacterium GW2011_GWB1_43_11</name>
    <dbReference type="NCBI Taxonomy" id="1618446"/>
    <lineage>
        <taxon>Bacteria</taxon>
        <taxon>Candidatus Gottesmaniibacteriota</taxon>
    </lineage>
</organism>
<evidence type="ECO:0000313" key="1">
    <source>
        <dbReference type="EMBL" id="KKS86477.1"/>
    </source>
</evidence>
<protein>
    <submittedName>
        <fullName evidence="1">Uncharacterized protein</fullName>
    </submittedName>
</protein>
<dbReference type="AlphaFoldDB" id="A0A0G1CLU8"/>
<comment type="caution">
    <text evidence="1">The sequence shown here is derived from an EMBL/GenBank/DDBJ whole genome shotgun (WGS) entry which is preliminary data.</text>
</comment>
<dbReference type="Proteomes" id="UP000034050">
    <property type="component" value="Unassembled WGS sequence"/>
</dbReference>